<evidence type="ECO:0000256" key="4">
    <source>
        <dbReference type="ARBA" id="ARBA00022692"/>
    </source>
</evidence>
<dbReference type="EMBL" id="SORF01000025">
    <property type="protein sequence ID" value="TDY40120.1"/>
    <property type="molecule type" value="Genomic_DNA"/>
</dbReference>
<feature type="transmembrane region" description="Helical" evidence="7">
    <location>
        <begin position="21"/>
        <end position="42"/>
    </location>
</feature>
<feature type="transmembrane region" description="Helical" evidence="7">
    <location>
        <begin position="170"/>
        <end position="190"/>
    </location>
</feature>
<dbReference type="OrthoDB" id="2276409at2"/>
<dbReference type="InterPro" id="IPR036259">
    <property type="entry name" value="MFS_trans_sf"/>
</dbReference>
<dbReference type="CDD" id="cd06173">
    <property type="entry name" value="MFS_MefA_like"/>
    <property type="match status" value="1"/>
</dbReference>
<keyword evidence="9" id="KW-1185">Reference proteome</keyword>
<name>A0A4R8LDF4_9BACL</name>
<proteinExistence type="predicted"/>
<feature type="transmembrane region" description="Helical" evidence="7">
    <location>
        <begin position="48"/>
        <end position="68"/>
    </location>
</feature>
<keyword evidence="6 7" id="KW-0472">Membrane</keyword>
<evidence type="ECO:0000256" key="2">
    <source>
        <dbReference type="ARBA" id="ARBA00022448"/>
    </source>
</evidence>
<keyword evidence="4 7" id="KW-0812">Transmembrane</keyword>
<feature type="transmembrane region" description="Helical" evidence="7">
    <location>
        <begin position="260"/>
        <end position="277"/>
    </location>
</feature>
<dbReference type="RefSeq" id="WP_134161181.1">
    <property type="nucleotide sequence ID" value="NZ_BSUS01000001.1"/>
</dbReference>
<evidence type="ECO:0000313" key="8">
    <source>
        <dbReference type="EMBL" id="TDY40120.1"/>
    </source>
</evidence>
<protein>
    <submittedName>
        <fullName evidence="8">Transmembrane secretion effector</fullName>
    </submittedName>
</protein>
<evidence type="ECO:0000256" key="7">
    <source>
        <dbReference type="SAM" id="Phobius"/>
    </source>
</evidence>
<keyword evidence="2" id="KW-0813">Transport</keyword>
<comment type="caution">
    <text evidence="8">The sequence shown here is derived from an EMBL/GenBank/DDBJ whole genome shotgun (WGS) entry which is preliminary data.</text>
</comment>
<feature type="transmembrane region" description="Helical" evidence="7">
    <location>
        <begin position="289"/>
        <end position="320"/>
    </location>
</feature>
<dbReference type="InterPro" id="IPR010290">
    <property type="entry name" value="TM_effector"/>
</dbReference>
<feature type="transmembrane region" description="Helical" evidence="7">
    <location>
        <begin position="80"/>
        <end position="101"/>
    </location>
</feature>
<keyword evidence="3" id="KW-1003">Cell membrane</keyword>
<gene>
    <name evidence="8" type="ORF">C7445_12510</name>
</gene>
<evidence type="ECO:0000256" key="3">
    <source>
        <dbReference type="ARBA" id="ARBA00022475"/>
    </source>
</evidence>
<dbReference type="SUPFAM" id="SSF103473">
    <property type="entry name" value="MFS general substrate transporter"/>
    <property type="match status" value="1"/>
</dbReference>
<evidence type="ECO:0000256" key="6">
    <source>
        <dbReference type="ARBA" id="ARBA00023136"/>
    </source>
</evidence>
<dbReference type="Proteomes" id="UP000294581">
    <property type="component" value="Unassembled WGS sequence"/>
</dbReference>
<comment type="subcellular location">
    <subcellularLocation>
        <location evidence="1">Cell membrane</location>
        <topology evidence="1">Multi-pass membrane protein</topology>
    </subcellularLocation>
</comment>
<dbReference type="AlphaFoldDB" id="A0A4R8LDF4"/>
<feature type="transmembrane region" description="Helical" evidence="7">
    <location>
        <begin position="354"/>
        <end position="372"/>
    </location>
</feature>
<evidence type="ECO:0000256" key="5">
    <source>
        <dbReference type="ARBA" id="ARBA00022989"/>
    </source>
</evidence>
<dbReference type="PANTHER" id="PTHR23513">
    <property type="entry name" value="INTEGRAL MEMBRANE EFFLUX PROTEIN-RELATED"/>
    <property type="match status" value="1"/>
</dbReference>
<accession>A0A4R8LDF4</accession>
<organism evidence="8 9">
    <name type="scientific">Alicyclobacillus sacchari</name>
    <dbReference type="NCBI Taxonomy" id="392010"/>
    <lineage>
        <taxon>Bacteria</taxon>
        <taxon>Bacillati</taxon>
        <taxon>Bacillota</taxon>
        <taxon>Bacilli</taxon>
        <taxon>Bacillales</taxon>
        <taxon>Alicyclobacillaceae</taxon>
        <taxon>Alicyclobacillus</taxon>
    </lineage>
</organism>
<dbReference type="Gene3D" id="1.20.1250.20">
    <property type="entry name" value="MFS general substrate transporter like domains"/>
    <property type="match status" value="1"/>
</dbReference>
<dbReference type="GO" id="GO:0005886">
    <property type="term" value="C:plasma membrane"/>
    <property type="evidence" value="ECO:0007669"/>
    <property type="project" value="UniProtKB-SubCell"/>
</dbReference>
<evidence type="ECO:0000256" key="1">
    <source>
        <dbReference type="ARBA" id="ARBA00004651"/>
    </source>
</evidence>
<evidence type="ECO:0000313" key="9">
    <source>
        <dbReference type="Proteomes" id="UP000294581"/>
    </source>
</evidence>
<keyword evidence="5 7" id="KW-1133">Transmembrane helix</keyword>
<feature type="transmembrane region" description="Helical" evidence="7">
    <location>
        <begin position="384"/>
        <end position="403"/>
    </location>
</feature>
<feature type="transmembrane region" description="Helical" evidence="7">
    <location>
        <begin position="225"/>
        <end position="248"/>
    </location>
</feature>
<dbReference type="PANTHER" id="PTHR23513:SF6">
    <property type="entry name" value="MAJOR FACILITATOR SUPERFAMILY ASSOCIATED DOMAIN-CONTAINING PROTEIN"/>
    <property type="match status" value="1"/>
</dbReference>
<reference evidence="8 9" key="1">
    <citation type="submission" date="2019-03" db="EMBL/GenBank/DDBJ databases">
        <title>Genomic Encyclopedia of Type Strains, Phase IV (KMG-IV): sequencing the most valuable type-strain genomes for metagenomic binning, comparative biology and taxonomic classification.</title>
        <authorList>
            <person name="Goeker M."/>
        </authorList>
    </citation>
    <scope>NUCLEOTIDE SEQUENCE [LARGE SCALE GENOMIC DNA]</scope>
    <source>
        <strain evidence="8 9">DSM 17974</strain>
    </source>
</reference>
<sequence length="413" mass="44492">MVDFSILKNRHFVKLWVGQSVSLFGSLVSRLALPFLVIYTMHATAKQVALLRICEVAPGIIVGLFAGVWVDRLKRRQVMIVSDVVRAILVGSIPLLLFLGHLGWAQIWLVAIAVSVFSVTFDSAYGAYIPTLVDEDQITDANAKLSATGAVSEVVGFGLSGALFEWLGGAITLSLDAVSFIFSAFTLMSICKLETHCEQEEQREPLLQELRKGLQYLWENKTLSLLSGVAGIQNIFYGISGTVYVLYISRGLHVMPGIQGVLYAVGGLGAFVTSTLADGLFKRMRFGKVFILASLVGVVGSALLPLASGPMWLLVVFILAQQLIGDGADTVFEIGVSSFCQARTTNAYLGRVNSIWQVITSICLLAGTLIGGEIATIIGLRNTLFVAVMIRLIGLALTSMSPLRKVVSIEVAD</sequence>
<dbReference type="Pfam" id="PF05977">
    <property type="entry name" value="MFS_3"/>
    <property type="match status" value="1"/>
</dbReference>